<protein>
    <recommendedName>
        <fullName evidence="2">PiggyBac transposable element-derived protein domain-containing protein</fullName>
    </recommendedName>
</protein>
<organism evidence="3 4">
    <name type="scientific">Eumeta variegata</name>
    <name type="common">Bagworm moth</name>
    <name type="synonym">Eumeta japonica</name>
    <dbReference type="NCBI Taxonomy" id="151549"/>
    <lineage>
        <taxon>Eukaryota</taxon>
        <taxon>Metazoa</taxon>
        <taxon>Ecdysozoa</taxon>
        <taxon>Arthropoda</taxon>
        <taxon>Hexapoda</taxon>
        <taxon>Insecta</taxon>
        <taxon>Pterygota</taxon>
        <taxon>Neoptera</taxon>
        <taxon>Endopterygota</taxon>
        <taxon>Lepidoptera</taxon>
        <taxon>Glossata</taxon>
        <taxon>Ditrysia</taxon>
        <taxon>Tineoidea</taxon>
        <taxon>Psychidae</taxon>
        <taxon>Oiketicinae</taxon>
        <taxon>Eumeta</taxon>
    </lineage>
</organism>
<keyword evidence="4" id="KW-1185">Reference proteome</keyword>
<dbReference type="AlphaFoldDB" id="A0A4C1TMV1"/>
<evidence type="ECO:0000313" key="4">
    <source>
        <dbReference type="Proteomes" id="UP000299102"/>
    </source>
</evidence>
<dbReference type="Pfam" id="PF13843">
    <property type="entry name" value="DDE_Tnp_1_7"/>
    <property type="match status" value="1"/>
</dbReference>
<proteinExistence type="predicted"/>
<feature type="domain" description="PiggyBac transposable element-derived protein" evidence="2">
    <location>
        <begin position="42"/>
        <end position="183"/>
    </location>
</feature>
<dbReference type="EMBL" id="BGZK01000072">
    <property type="protein sequence ID" value="GBP15474.1"/>
    <property type="molecule type" value="Genomic_DNA"/>
</dbReference>
<dbReference type="PANTHER" id="PTHR46599:SF6">
    <property type="entry name" value="DUAL SPECIFICITY PHOSPHATASE 26"/>
    <property type="match status" value="1"/>
</dbReference>
<comment type="caution">
    <text evidence="3">The sequence shown here is derived from an EMBL/GenBank/DDBJ whole genome shotgun (WGS) entry which is preliminary data.</text>
</comment>
<dbReference type="PANTHER" id="PTHR46599">
    <property type="entry name" value="PIGGYBAC TRANSPOSABLE ELEMENT-DERIVED PROTEIN 4"/>
    <property type="match status" value="1"/>
</dbReference>
<feature type="region of interest" description="Disordered" evidence="1">
    <location>
        <begin position="1"/>
        <end position="36"/>
    </location>
</feature>
<gene>
    <name evidence="3" type="ORF">EVAR_9258_1</name>
</gene>
<name>A0A4C1TMV1_EUMVA</name>
<evidence type="ECO:0000256" key="1">
    <source>
        <dbReference type="SAM" id="MobiDB-lite"/>
    </source>
</evidence>
<evidence type="ECO:0000313" key="3">
    <source>
        <dbReference type="EMBL" id="GBP15474.1"/>
    </source>
</evidence>
<sequence>MRNQKKKKMWMKKIQKTSDTPSQHSSHDSAYEQECDDATERHEMLENFRGRCKFRQYIPRKPGKHGIKIFALTDARTYYTFNMEIYAGLQPTGPYFIDDSVNNVVKRIIELICNSDRNIKVDNSFTNVALAEDLVTNHKLTIVGTVKKNKPETPLEFKSKVCLLFSLLFRLGNSHTTLLSYVPKRKENE</sequence>
<feature type="compositionally biased region" description="Basic residues" evidence="1">
    <location>
        <begin position="1"/>
        <end position="15"/>
    </location>
</feature>
<dbReference type="Proteomes" id="UP000299102">
    <property type="component" value="Unassembled WGS sequence"/>
</dbReference>
<evidence type="ECO:0000259" key="2">
    <source>
        <dbReference type="Pfam" id="PF13843"/>
    </source>
</evidence>
<accession>A0A4C1TMV1</accession>
<reference evidence="3 4" key="1">
    <citation type="journal article" date="2019" name="Commun. Biol.">
        <title>The bagworm genome reveals a unique fibroin gene that provides high tensile strength.</title>
        <authorList>
            <person name="Kono N."/>
            <person name="Nakamura H."/>
            <person name="Ohtoshi R."/>
            <person name="Tomita M."/>
            <person name="Numata K."/>
            <person name="Arakawa K."/>
        </authorList>
    </citation>
    <scope>NUCLEOTIDE SEQUENCE [LARGE SCALE GENOMIC DNA]</scope>
</reference>
<dbReference type="STRING" id="151549.A0A4C1TMV1"/>
<dbReference type="OrthoDB" id="10057959at2759"/>
<dbReference type="InterPro" id="IPR029526">
    <property type="entry name" value="PGBD"/>
</dbReference>